<keyword evidence="2" id="KW-1185">Reference proteome</keyword>
<gene>
    <name evidence="1" type="ORF">BDR25DRAFT_311809</name>
</gene>
<evidence type="ECO:0000313" key="1">
    <source>
        <dbReference type="EMBL" id="KAF2473581.1"/>
    </source>
</evidence>
<name>A0ACB6R329_9PLEO</name>
<sequence length="724" mass="80604">MLQLRGKRHKLGQISSYSLISEAPITLNLSLCRSFTSLLTPHVSVSSKRRTPMAFLSLKRRRQVTQSFDYLLKDSWFPEVQSIFTAWLALVMVFFLLGYYFNKAPFTWHGLSLNTWVSIFSTVMKSLLLFTVSACLSQWKYISFSQRKRKLIDFDLYDGASRGPNGSVSLLWSMQFRSLASIGAVITILSLAIDPFVQQVIGLGQIQTPDNSTSIPFAIRYAKGTQHSLNNRASEVSYVPTIDFSLQSAIMAGLSEPKDTILQQTEFRCSGTQCSWKPFLSLGVCSSCADITGNLTQKWVSLGHNRSLQGAEFAFNKVKNLTATTPVNTFSLPNGLYIEDYKDYFIDMVTYGTSNRSKTIAFQKNDTLLYALTIIHRLNRNQPGGLSDFKAMECGLSYCVQNITSKVVNASLTENVVVLPVVLSDGSSQPVSTDTPNPSSGSLWTPYLYPRTDLQLMANNTGFNITQAALNSIGYFMNSTFVKSGGRTLGATGFYIKSPPQQEKGQDQGGDQGTDSSTDSGPQFQPAAMQQIFTMNITAMFESVATSMSINFRTNDEYRNVLLGSTAVTVYKVRWGWIALPVVSVLGGTGFLFITIFYSYQHRLPLWKSSSLSVLKCGAQMGDILKDEETVSDMEDKAENTYIGLMDEKKSLLADSDSTRGLRSSENFEMTTYNSDLPPRLPNIRSSDVSFISLPSNEDLLSEDMSRRLSWEEEDDLGRISYRP</sequence>
<dbReference type="EMBL" id="MU003499">
    <property type="protein sequence ID" value="KAF2473581.1"/>
    <property type="molecule type" value="Genomic_DNA"/>
</dbReference>
<comment type="caution">
    <text evidence="1">The sequence shown here is derived from an EMBL/GenBank/DDBJ whole genome shotgun (WGS) entry which is preliminary data.</text>
</comment>
<accession>A0ACB6R329</accession>
<organism evidence="1 2">
    <name type="scientific">Lindgomyces ingoldianus</name>
    <dbReference type="NCBI Taxonomy" id="673940"/>
    <lineage>
        <taxon>Eukaryota</taxon>
        <taxon>Fungi</taxon>
        <taxon>Dikarya</taxon>
        <taxon>Ascomycota</taxon>
        <taxon>Pezizomycotina</taxon>
        <taxon>Dothideomycetes</taxon>
        <taxon>Pleosporomycetidae</taxon>
        <taxon>Pleosporales</taxon>
        <taxon>Lindgomycetaceae</taxon>
        <taxon>Lindgomyces</taxon>
    </lineage>
</organism>
<proteinExistence type="predicted"/>
<dbReference type="Proteomes" id="UP000799755">
    <property type="component" value="Unassembled WGS sequence"/>
</dbReference>
<evidence type="ECO:0000313" key="2">
    <source>
        <dbReference type="Proteomes" id="UP000799755"/>
    </source>
</evidence>
<reference evidence="1" key="1">
    <citation type="journal article" date="2020" name="Stud. Mycol.">
        <title>101 Dothideomycetes genomes: a test case for predicting lifestyles and emergence of pathogens.</title>
        <authorList>
            <person name="Haridas S."/>
            <person name="Albert R."/>
            <person name="Binder M."/>
            <person name="Bloem J."/>
            <person name="Labutti K."/>
            <person name="Salamov A."/>
            <person name="Andreopoulos B."/>
            <person name="Baker S."/>
            <person name="Barry K."/>
            <person name="Bills G."/>
            <person name="Bluhm B."/>
            <person name="Cannon C."/>
            <person name="Castanera R."/>
            <person name="Culley D."/>
            <person name="Daum C."/>
            <person name="Ezra D."/>
            <person name="Gonzalez J."/>
            <person name="Henrissat B."/>
            <person name="Kuo A."/>
            <person name="Liang C."/>
            <person name="Lipzen A."/>
            <person name="Lutzoni F."/>
            <person name="Magnuson J."/>
            <person name="Mondo S."/>
            <person name="Nolan M."/>
            <person name="Ohm R."/>
            <person name="Pangilinan J."/>
            <person name="Park H.-J."/>
            <person name="Ramirez L."/>
            <person name="Alfaro M."/>
            <person name="Sun H."/>
            <person name="Tritt A."/>
            <person name="Yoshinaga Y."/>
            <person name="Zwiers L.-H."/>
            <person name="Turgeon B."/>
            <person name="Goodwin S."/>
            <person name="Spatafora J."/>
            <person name="Crous P."/>
            <person name="Grigoriev I."/>
        </authorList>
    </citation>
    <scope>NUCLEOTIDE SEQUENCE</scope>
    <source>
        <strain evidence="1">ATCC 200398</strain>
    </source>
</reference>
<protein>
    <submittedName>
        <fullName evidence="1">Uncharacterized protein</fullName>
    </submittedName>
</protein>